<dbReference type="Proteomes" id="UP000682308">
    <property type="component" value="Unassembled WGS sequence"/>
</dbReference>
<evidence type="ECO:0000313" key="2">
    <source>
        <dbReference type="EMBL" id="MBR8642073.1"/>
    </source>
</evidence>
<dbReference type="InterPro" id="IPR043917">
    <property type="entry name" value="DUF5753"/>
</dbReference>
<proteinExistence type="predicted"/>
<feature type="domain" description="DUF5753" evidence="1">
    <location>
        <begin position="8"/>
        <end position="51"/>
    </location>
</feature>
<reference evidence="2 3" key="1">
    <citation type="submission" date="2021-04" db="EMBL/GenBank/DDBJ databases">
        <title>Characterization of the biosynthetic gene cluster of new lipopeptides with antitumor activity in the genome of the marine Streptomyces PHM034.</title>
        <authorList>
            <person name="Ceniceros A."/>
            <person name="Canedo L."/>
            <person name="Mendez C."/>
            <person name="Olano C."/>
            <person name="Schleissner C."/>
            <person name="Cuevas C."/>
            <person name="De La Calle F."/>
            <person name="Salas J.A."/>
        </authorList>
    </citation>
    <scope>NUCLEOTIDE SEQUENCE [LARGE SCALE GENOMIC DNA]</scope>
    <source>
        <strain evidence="2 3">PHM034</strain>
    </source>
</reference>
<evidence type="ECO:0000313" key="3">
    <source>
        <dbReference type="Proteomes" id="UP000682308"/>
    </source>
</evidence>
<name>A0A941FCG9_9ACTN</name>
<protein>
    <recommendedName>
        <fullName evidence="1">DUF5753 domain-containing protein</fullName>
    </recommendedName>
</protein>
<gene>
    <name evidence="2" type="ORF">KEF29_28980</name>
</gene>
<sequence length="58" mass="6001">MTIASSGMAEQLDHLQAMAQRPNVDVQVLQFTAGAHAAGSCAPSWSLDVTAKATRSTA</sequence>
<organism evidence="2 3">
    <name type="scientific">Streptomyces tuirus</name>
    <dbReference type="NCBI Taxonomy" id="68278"/>
    <lineage>
        <taxon>Bacteria</taxon>
        <taxon>Bacillati</taxon>
        <taxon>Actinomycetota</taxon>
        <taxon>Actinomycetes</taxon>
        <taxon>Kitasatosporales</taxon>
        <taxon>Streptomycetaceae</taxon>
        <taxon>Streptomyces</taxon>
    </lineage>
</organism>
<comment type="caution">
    <text evidence="2">The sequence shown here is derived from an EMBL/GenBank/DDBJ whole genome shotgun (WGS) entry which is preliminary data.</text>
</comment>
<accession>A0A941FCG9</accession>
<dbReference type="Pfam" id="PF19054">
    <property type="entry name" value="DUF5753"/>
    <property type="match status" value="1"/>
</dbReference>
<evidence type="ECO:0000259" key="1">
    <source>
        <dbReference type="Pfam" id="PF19054"/>
    </source>
</evidence>
<dbReference type="AlphaFoldDB" id="A0A941FCG9"/>
<dbReference type="EMBL" id="JAGTPG010000002">
    <property type="protein sequence ID" value="MBR8642073.1"/>
    <property type="molecule type" value="Genomic_DNA"/>
</dbReference>
<keyword evidence="3" id="KW-1185">Reference proteome</keyword>